<name>A0ABY2DLW2_9ACTN</name>
<protein>
    <submittedName>
        <fullName evidence="1">Uncharacterized protein</fullName>
    </submittedName>
</protein>
<gene>
    <name evidence="1" type="ORF">E1091_06540</name>
</gene>
<proteinExistence type="predicted"/>
<dbReference type="EMBL" id="SMKE01000157">
    <property type="protein sequence ID" value="TDB99600.1"/>
    <property type="molecule type" value="Genomic_DNA"/>
</dbReference>
<sequence length="161" mass="17285">MSPSEPGASNEWLAEQIMHLLAHARDGEMAELHGHLEEIYERAKPKAIYAMCCALAAAFMQFSFGITERGAAQGAVVALGTDGPVNPDEARNPVERGMVWAARFVVAYMDADDGPAVALFDASLESLDEQHPHDVTQLALLAGAALRQHQSPPARPDPSLN</sequence>
<evidence type="ECO:0000313" key="1">
    <source>
        <dbReference type="EMBL" id="TDB99600.1"/>
    </source>
</evidence>
<evidence type="ECO:0000313" key="2">
    <source>
        <dbReference type="Proteomes" id="UP000295626"/>
    </source>
</evidence>
<keyword evidence="2" id="KW-1185">Reference proteome</keyword>
<accession>A0ABY2DLW2</accession>
<reference evidence="1 2" key="1">
    <citation type="submission" date="2019-02" db="EMBL/GenBank/DDBJ databases">
        <title>Draft genome sequences of novel Actinobacteria.</title>
        <authorList>
            <person name="Sahin N."/>
            <person name="Ay H."/>
            <person name="Saygin H."/>
        </authorList>
    </citation>
    <scope>NUCLEOTIDE SEQUENCE [LARGE SCALE GENOMIC DNA]</scope>
    <source>
        <strain evidence="1 2">JCM 30529</strain>
    </source>
</reference>
<dbReference type="Proteomes" id="UP000295626">
    <property type="component" value="Unassembled WGS sequence"/>
</dbReference>
<comment type="caution">
    <text evidence="1">The sequence shown here is derived from an EMBL/GenBank/DDBJ whole genome shotgun (WGS) entry which is preliminary data.</text>
</comment>
<organism evidence="1 2">
    <name type="scientific">Micromonospora fluostatini</name>
    <dbReference type="NCBI Taxonomy" id="1629071"/>
    <lineage>
        <taxon>Bacteria</taxon>
        <taxon>Bacillati</taxon>
        <taxon>Actinomycetota</taxon>
        <taxon>Actinomycetes</taxon>
        <taxon>Micromonosporales</taxon>
        <taxon>Micromonosporaceae</taxon>
        <taxon>Micromonospora</taxon>
    </lineage>
</organism>